<dbReference type="PANTHER" id="PTHR46206">
    <property type="entry name" value="CYTOCHROME P450"/>
    <property type="match status" value="1"/>
</dbReference>
<comment type="cofactor">
    <cofactor evidence="1">
        <name>heme</name>
        <dbReference type="ChEBI" id="CHEBI:30413"/>
    </cofactor>
</comment>
<dbReference type="Gene3D" id="1.10.630.10">
    <property type="entry name" value="Cytochrome P450"/>
    <property type="match status" value="1"/>
</dbReference>
<name>A0A5N7BZU3_PETAA</name>
<comment type="similarity">
    <text evidence="2">Belongs to the cytochrome P450 family.</text>
</comment>
<dbReference type="AlphaFoldDB" id="A0A5N7BZU3"/>
<dbReference type="Proteomes" id="UP000326877">
    <property type="component" value="Unassembled WGS sequence"/>
</dbReference>
<dbReference type="SUPFAM" id="SSF48264">
    <property type="entry name" value="Cytochrome P450"/>
    <property type="match status" value="1"/>
</dbReference>
<keyword evidence="4" id="KW-0560">Oxidoreductase</keyword>
<evidence type="ECO:0000256" key="6">
    <source>
        <dbReference type="ARBA" id="ARBA00023033"/>
    </source>
</evidence>
<evidence type="ECO:0000256" key="3">
    <source>
        <dbReference type="ARBA" id="ARBA00022723"/>
    </source>
</evidence>
<evidence type="ECO:0000256" key="5">
    <source>
        <dbReference type="ARBA" id="ARBA00023004"/>
    </source>
</evidence>
<evidence type="ECO:0000256" key="1">
    <source>
        <dbReference type="ARBA" id="ARBA00001971"/>
    </source>
</evidence>
<dbReference type="GO" id="GO:0004497">
    <property type="term" value="F:monooxygenase activity"/>
    <property type="evidence" value="ECO:0007669"/>
    <property type="project" value="UniProtKB-KW"/>
</dbReference>
<dbReference type="GO" id="GO:0020037">
    <property type="term" value="F:heme binding"/>
    <property type="evidence" value="ECO:0007669"/>
    <property type="project" value="InterPro"/>
</dbReference>
<keyword evidence="3" id="KW-0479">Metal-binding</keyword>
<dbReference type="InterPro" id="IPR036396">
    <property type="entry name" value="Cyt_P450_sf"/>
</dbReference>
<protein>
    <submittedName>
        <fullName evidence="7">Uncharacterized protein</fullName>
    </submittedName>
</protein>
<dbReference type="EMBL" id="ML735299">
    <property type="protein sequence ID" value="KAE8387113.1"/>
    <property type="molecule type" value="Genomic_DNA"/>
</dbReference>
<dbReference type="GO" id="GO:0016705">
    <property type="term" value="F:oxidoreductase activity, acting on paired donors, with incorporation or reduction of molecular oxygen"/>
    <property type="evidence" value="ECO:0007669"/>
    <property type="project" value="InterPro"/>
</dbReference>
<sequence>MKDLKFKPPPDLIQLVIDGSPDGKGRSLDYQVSVQIGTGHAALFTTAVTVFHILYNLCVRLEYIAILREEALGEAQRFNKFILVGIIRKVAKLLMIATGDILPKGTICGIDIYSIYFQKF</sequence>
<dbReference type="PANTHER" id="PTHR46206:SF6">
    <property type="entry name" value="CYTOCHROME P450 MONOOXYGENASE AN1598-RELATED"/>
    <property type="match status" value="1"/>
</dbReference>
<accession>A0A5N7BZU3</accession>
<evidence type="ECO:0000313" key="7">
    <source>
        <dbReference type="EMBL" id="KAE8387113.1"/>
    </source>
</evidence>
<keyword evidence="6" id="KW-0503">Monooxygenase</keyword>
<gene>
    <name evidence="7" type="ORF">BDV23DRAFT_186683</name>
</gene>
<proteinExistence type="inferred from homology"/>
<evidence type="ECO:0000256" key="4">
    <source>
        <dbReference type="ARBA" id="ARBA00023002"/>
    </source>
</evidence>
<dbReference type="GO" id="GO:0019748">
    <property type="term" value="P:secondary metabolic process"/>
    <property type="evidence" value="ECO:0007669"/>
    <property type="project" value="UniProtKB-ARBA"/>
</dbReference>
<dbReference type="OrthoDB" id="1844152at2759"/>
<evidence type="ECO:0000256" key="2">
    <source>
        <dbReference type="ARBA" id="ARBA00010617"/>
    </source>
</evidence>
<keyword evidence="5" id="KW-0408">Iron</keyword>
<reference evidence="7" key="1">
    <citation type="submission" date="2019-04" db="EMBL/GenBank/DDBJ databases">
        <title>Friends and foes A comparative genomics studyof 23 Aspergillus species from section Flavi.</title>
        <authorList>
            <consortium name="DOE Joint Genome Institute"/>
            <person name="Kjaerbolling I."/>
            <person name="Vesth T."/>
            <person name="Frisvad J.C."/>
            <person name="Nybo J.L."/>
            <person name="Theobald S."/>
            <person name="Kildgaard S."/>
            <person name="Isbrandt T."/>
            <person name="Kuo A."/>
            <person name="Sato A."/>
            <person name="Lyhne E.K."/>
            <person name="Kogle M.E."/>
            <person name="Wiebenga A."/>
            <person name="Kun R.S."/>
            <person name="Lubbers R.J."/>
            <person name="Makela M.R."/>
            <person name="Barry K."/>
            <person name="Chovatia M."/>
            <person name="Clum A."/>
            <person name="Daum C."/>
            <person name="Haridas S."/>
            <person name="He G."/>
            <person name="LaButti K."/>
            <person name="Lipzen A."/>
            <person name="Mondo S."/>
            <person name="Riley R."/>
            <person name="Salamov A."/>
            <person name="Simmons B.A."/>
            <person name="Magnuson J.K."/>
            <person name="Henrissat B."/>
            <person name="Mortensen U.H."/>
            <person name="Larsen T.O."/>
            <person name="Devries R.P."/>
            <person name="Grigoriev I.V."/>
            <person name="Machida M."/>
            <person name="Baker S.E."/>
            <person name="Andersen M.R."/>
        </authorList>
    </citation>
    <scope>NUCLEOTIDE SEQUENCE [LARGE SCALE GENOMIC DNA]</scope>
    <source>
        <strain evidence="7">IBT 14317</strain>
    </source>
</reference>
<dbReference type="GO" id="GO:0005506">
    <property type="term" value="F:iron ion binding"/>
    <property type="evidence" value="ECO:0007669"/>
    <property type="project" value="InterPro"/>
</dbReference>
<organism evidence="7">
    <name type="scientific">Petromyces alliaceus</name>
    <name type="common">Aspergillus alliaceus</name>
    <dbReference type="NCBI Taxonomy" id="209559"/>
    <lineage>
        <taxon>Eukaryota</taxon>
        <taxon>Fungi</taxon>
        <taxon>Dikarya</taxon>
        <taxon>Ascomycota</taxon>
        <taxon>Pezizomycotina</taxon>
        <taxon>Eurotiomycetes</taxon>
        <taxon>Eurotiomycetidae</taxon>
        <taxon>Eurotiales</taxon>
        <taxon>Aspergillaceae</taxon>
        <taxon>Aspergillus</taxon>
        <taxon>Aspergillus subgen. Circumdati</taxon>
    </lineage>
</organism>